<evidence type="ECO:0000313" key="2">
    <source>
        <dbReference type="Proteomes" id="UP001139450"/>
    </source>
</evidence>
<dbReference type="EMBL" id="JALJEJ010000001">
    <property type="protein sequence ID" value="MCJ8208656.1"/>
    <property type="molecule type" value="Genomic_DNA"/>
</dbReference>
<dbReference type="AlphaFoldDB" id="A0A9X1X118"/>
<keyword evidence="1" id="KW-0176">Collagen</keyword>
<protein>
    <submittedName>
        <fullName evidence="1">Collagen-like protein</fullName>
    </submittedName>
</protein>
<sequence>MAIDKKLTELPVASAIDGSDVSIIARNGADYQFNLSSLLPYLQGNIQAGAQVLFGTVLPQDAAGRNGDIFINTVANNILQKVNGTWISKYQLTQGNGSQIYFDLGNPSPGFGNDGDIYINTGAGVFYKKNNNNWIQAFSMLSGPAGPRGPKGDDGLPGADGKSILSGPLDPSNLSTGTNGDFYLNTTSTTLFGPKTNEDWGQGVSLSGITADDIGQGFLIDSSEKLIPDYNYIAKQADLAKLTNALVPHPTYTAPTASISSSQAGNYEIGQSVAITINLLFTQNDGGAAQTYSIRKNGTEISTGTTLTDPITITATSPSYQGFVSYAQGPVKQNIIQIDDPIGRINAGTATSGILSNFKGYYKIFYGPVATAPANSGAVRTLTGTLTSTGNTYTLNTGTDQKTFAFWIPTGKTLVSVIDQDALGANITSSYIASALQVTDASLTTLVNGTLYVVSIATAYSSNHRHLITIS</sequence>
<accession>A0A9X1X118</accession>
<dbReference type="Proteomes" id="UP001139450">
    <property type="component" value="Unassembled WGS sequence"/>
</dbReference>
<comment type="caution">
    <text evidence="1">The sequence shown here is derived from an EMBL/GenBank/DDBJ whole genome shotgun (WGS) entry which is preliminary data.</text>
</comment>
<gene>
    <name evidence="1" type="ORF">MUY27_02985</name>
</gene>
<organism evidence="1 2">
    <name type="scientific">Mucilaginibacter straminoryzae</name>
    <dbReference type="NCBI Taxonomy" id="2932774"/>
    <lineage>
        <taxon>Bacteria</taxon>
        <taxon>Pseudomonadati</taxon>
        <taxon>Bacteroidota</taxon>
        <taxon>Sphingobacteriia</taxon>
        <taxon>Sphingobacteriales</taxon>
        <taxon>Sphingobacteriaceae</taxon>
        <taxon>Mucilaginibacter</taxon>
    </lineage>
</organism>
<name>A0A9X1X118_9SPHI</name>
<reference evidence="1" key="1">
    <citation type="submission" date="2022-04" db="EMBL/GenBank/DDBJ databases">
        <title>Mucilaginibacter sp. RS28 isolated from freshwater.</title>
        <authorList>
            <person name="Ko S.-R."/>
        </authorList>
    </citation>
    <scope>NUCLEOTIDE SEQUENCE</scope>
    <source>
        <strain evidence="1">RS28</strain>
    </source>
</reference>
<dbReference type="RefSeq" id="WP_245128485.1">
    <property type="nucleotide sequence ID" value="NZ_JALJEJ010000001.1"/>
</dbReference>
<keyword evidence="2" id="KW-1185">Reference proteome</keyword>
<proteinExistence type="predicted"/>
<evidence type="ECO:0000313" key="1">
    <source>
        <dbReference type="EMBL" id="MCJ8208656.1"/>
    </source>
</evidence>